<dbReference type="AlphaFoldDB" id="A0A183CK96"/>
<organism evidence="1 2">
    <name type="scientific">Globodera pallida</name>
    <name type="common">Potato cyst nematode worm</name>
    <name type="synonym">Heterodera pallida</name>
    <dbReference type="NCBI Taxonomy" id="36090"/>
    <lineage>
        <taxon>Eukaryota</taxon>
        <taxon>Metazoa</taxon>
        <taxon>Ecdysozoa</taxon>
        <taxon>Nematoda</taxon>
        <taxon>Chromadorea</taxon>
        <taxon>Rhabditida</taxon>
        <taxon>Tylenchina</taxon>
        <taxon>Tylenchomorpha</taxon>
        <taxon>Tylenchoidea</taxon>
        <taxon>Heteroderidae</taxon>
        <taxon>Heteroderinae</taxon>
        <taxon>Globodera</taxon>
    </lineage>
</organism>
<evidence type="ECO:0000313" key="2">
    <source>
        <dbReference type="WBParaSite" id="GPLIN_001330200"/>
    </source>
</evidence>
<reference evidence="1" key="1">
    <citation type="submission" date="2014-05" db="EMBL/GenBank/DDBJ databases">
        <title>The genome and life-stage specific transcriptomes of Globodera pallida elucidate key aspects of plant parasitism by a cyst nematode.</title>
        <authorList>
            <person name="Cotton J.A."/>
            <person name="Lilley C.J."/>
            <person name="Jones L.M."/>
            <person name="Kikuchi T."/>
            <person name="Reid A.J."/>
            <person name="Thorpe P."/>
            <person name="Tsai I.J."/>
            <person name="Beasley H."/>
            <person name="Blok V."/>
            <person name="Cock P.J.A."/>
            <person name="Van den Akker S.E."/>
            <person name="Holroyd N."/>
            <person name="Hunt M."/>
            <person name="Mantelin S."/>
            <person name="Naghra H."/>
            <person name="Pain A."/>
            <person name="Palomares-Rius J.E."/>
            <person name="Zarowiecki M."/>
            <person name="Berriman M."/>
            <person name="Jones J.T."/>
            <person name="Urwin P.E."/>
        </authorList>
    </citation>
    <scope>NUCLEOTIDE SEQUENCE [LARGE SCALE GENOMIC DNA]</scope>
    <source>
        <strain evidence="1">Lindley</strain>
    </source>
</reference>
<name>A0A183CK96_GLOPA</name>
<accession>A0A183CK96</accession>
<keyword evidence="1" id="KW-1185">Reference proteome</keyword>
<dbReference type="WBParaSite" id="GPLIN_001330200">
    <property type="protein sequence ID" value="GPLIN_001330200"/>
    <property type="gene ID" value="GPLIN_001330200"/>
</dbReference>
<evidence type="ECO:0000313" key="1">
    <source>
        <dbReference type="Proteomes" id="UP000050741"/>
    </source>
</evidence>
<sequence length="251" mass="27593">MRLIVVAIRSNESDKNKQKRASATLLCIPRLPESPDWPSEVSLRGFSTNLDPNALNSLFFLGRPIVNGGNVEPTGQTEKLFFATQHPQNGQFVAIPVCPLSVSLPFRPLPIRPSADARAFPPSFPVAVRHFTHCGGRFVMTLFRLTRVGAVRWSLGRLDTFNLTWEGPLMEWEGVAGDEQKGFPEAKFSADGGLLAVAMTTSDQMYCLPLPLRSSVPSLCELVLLSLQCSSVLCPIRQSSCHLATQLKMIN</sequence>
<dbReference type="Proteomes" id="UP000050741">
    <property type="component" value="Unassembled WGS sequence"/>
</dbReference>
<reference evidence="2" key="2">
    <citation type="submission" date="2016-06" db="UniProtKB">
        <authorList>
            <consortium name="WormBaseParasite"/>
        </authorList>
    </citation>
    <scope>IDENTIFICATION</scope>
</reference>
<protein>
    <submittedName>
        <fullName evidence="2">Transducin/WD40 repeat-like superfamily protein</fullName>
    </submittedName>
</protein>
<proteinExistence type="predicted"/>